<evidence type="ECO:0000313" key="5">
    <source>
        <dbReference type="Proteomes" id="UP000292884"/>
    </source>
</evidence>
<dbReference type="PROSITE" id="PS50943">
    <property type="entry name" value="HTH_CROC1"/>
    <property type="match status" value="1"/>
</dbReference>
<dbReference type="PANTHER" id="PTHR46558:SF11">
    <property type="entry name" value="HTH-TYPE TRANSCRIPTIONAL REGULATOR XRE"/>
    <property type="match status" value="1"/>
</dbReference>
<dbReference type="InterPro" id="IPR001387">
    <property type="entry name" value="Cro/C1-type_HTH"/>
</dbReference>
<protein>
    <submittedName>
        <fullName evidence="4">Helix-turn-helix domain-containing protein</fullName>
    </submittedName>
</protein>
<dbReference type="SUPFAM" id="SSF47413">
    <property type="entry name" value="lambda repressor-like DNA-binding domains"/>
    <property type="match status" value="1"/>
</dbReference>
<evidence type="ECO:0000259" key="3">
    <source>
        <dbReference type="PROSITE" id="PS50943"/>
    </source>
</evidence>
<dbReference type="Gene3D" id="1.10.260.40">
    <property type="entry name" value="lambda repressor-like DNA-binding domains"/>
    <property type="match status" value="1"/>
</dbReference>
<feature type="domain" description="HTH cro/C1-type" evidence="3">
    <location>
        <begin position="14"/>
        <end position="68"/>
    </location>
</feature>
<name>A0A4R0MNC7_9SPHI</name>
<dbReference type="AlphaFoldDB" id="A0A4R0MNC7"/>
<organism evidence="4 5">
    <name type="scientific">Pedobacter frigiditerrae</name>
    <dbReference type="NCBI Taxonomy" id="2530452"/>
    <lineage>
        <taxon>Bacteria</taxon>
        <taxon>Pseudomonadati</taxon>
        <taxon>Bacteroidota</taxon>
        <taxon>Sphingobacteriia</taxon>
        <taxon>Sphingobacteriales</taxon>
        <taxon>Sphingobacteriaceae</taxon>
        <taxon>Pedobacter</taxon>
    </lineage>
</organism>
<dbReference type="Gene3D" id="1.20.5.490">
    <property type="entry name" value="Single helix bin"/>
    <property type="match status" value="1"/>
</dbReference>
<proteinExistence type="predicted"/>
<dbReference type="GO" id="GO:0003677">
    <property type="term" value="F:DNA binding"/>
    <property type="evidence" value="ECO:0007669"/>
    <property type="project" value="UniProtKB-KW"/>
</dbReference>
<keyword evidence="5" id="KW-1185">Reference proteome</keyword>
<evidence type="ECO:0000256" key="2">
    <source>
        <dbReference type="SAM" id="Coils"/>
    </source>
</evidence>
<comment type="caution">
    <text evidence="4">The sequence shown here is derived from an EMBL/GenBank/DDBJ whole genome shotgun (WGS) entry which is preliminary data.</text>
</comment>
<dbReference type="PANTHER" id="PTHR46558">
    <property type="entry name" value="TRACRIPTIONAL REGULATORY PROTEIN-RELATED-RELATED"/>
    <property type="match status" value="1"/>
</dbReference>
<gene>
    <name evidence="4" type="ORF">EZ428_20015</name>
</gene>
<dbReference type="OrthoDB" id="959646at2"/>
<evidence type="ECO:0000313" key="4">
    <source>
        <dbReference type="EMBL" id="TCC88260.1"/>
    </source>
</evidence>
<evidence type="ECO:0000256" key="1">
    <source>
        <dbReference type="ARBA" id="ARBA00023125"/>
    </source>
</evidence>
<sequence>MTKADMKNVLGEEIRKYRDQSCYTQEYMASELGIGQSAYQKIESGVVNISMERLMKIAKILGKPIDVFTGSGERINDSSSNVKTINVSEREWSLTQKIILQQEKRIEELESKLQRRDDKIWELKQKLDLA</sequence>
<dbReference type="EMBL" id="SJSK01000006">
    <property type="protein sequence ID" value="TCC88260.1"/>
    <property type="molecule type" value="Genomic_DNA"/>
</dbReference>
<reference evidence="4 5" key="1">
    <citation type="submission" date="2019-02" db="EMBL/GenBank/DDBJ databases">
        <title>Pedobacter sp. RP-1-13 sp. nov., isolated from Arctic soil.</title>
        <authorList>
            <person name="Dahal R.H."/>
        </authorList>
    </citation>
    <scope>NUCLEOTIDE SEQUENCE [LARGE SCALE GENOMIC DNA]</scope>
    <source>
        <strain evidence="4 5">RP-1-13</strain>
    </source>
</reference>
<dbReference type="Pfam" id="PF01381">
    <property type="entry name" value="HTH_3"/>
    <property type="match status" value="1"/>
</dbReference>
<feature type="coiled-coil region" evidence="2">
    <location>
        <begin position="99"/>
        <end position="126"/>
    </location>
</feature>
<accession>A0A4R0MNC7</accession>
<dbReference type="Proteomes" id="UP000292884">
    <property type="component" value="Unassembled WGS sequence"/>
</dbReference>
<dbReference type="InterPro" id="IPR010982">
    <property type="entry name" value="Lambda_DNA-bd_dom_sf"/>
</dbReference>
<dbReference type="SMART" id="SM00530">
    <property type="entry name" value="HTH_XRE"/>
    <property type="match status" value="1"/>
</dbReference>
<keyword evidence="2" id="KW-0175">Coiled coil</keyword>
<keyword evidence="1" id="KW-0238">DNA-binding</keyword>
<dbReference type="CDD" id="cd00093">
    <property type="entry name" value="HTH_XRE"/>
    <property type="match status" value="1"/>
</dbReference>